<gene>
    <name evidence="1" type="ORF">Cni_G13062</name>
</gene>
<sequence>MRPFRILGTRARSTGVCLLTAAFVGMTFTIQFIREFTCLDLHRSIGGVLALPLSRELSPVVTFVVAIGRGAGNSLKYAM</sequence>
<evidence type="ECO:0000313" key="2">
    <source>
        <dbReference type="Proteomes" id="UP001327560"/>
    </source>
</evidence>
<dbReference type="EMBL" id="CP136893">
    <property type="protein sequence ID" value="WOL04341.1"/>
    <property type="molecule type" value="Genomic_DNA"/>
</dbReference>
<reference evidence="1 2" key="1">
    <citation type="submission" date="2023-10" db="EMBL/GenBank/DDBJ databases">
        <title>Chromosome-scale genome assembly provides insights into flower coloration mechanisms of Canna indica.</title>
        <authorList>
            <person name="Li C."/>
        </authorList>
    </citation>
    <scope>NUCLEOTIDE SEQUENCE [LARGE SCALE GENOMIC DNA]</scope>
    <source>
        <tissue evidence="1">Flower</tissue>
    </source>
</reference>
<accession>A0AAQ3Q9J5</accession>
<protein>
    <submittedName>
        <fullName evidence="1">Uncharacterized protein</fullName>
    </submittedName>
</protein>
<dbReference type="GO" id="GO:0043190">
    <property type="term" value="C:ATP-binding cassette (ABC) transporter complex"/>
    <property type="evidence" value="ECO:0007669"/>
    <property type="project" value="InterPro"/>
</dbReference>
<dbReference type="InterPro" id="IPR030802">
    <property type="entry name" value="Permease_MalE"/>
</dbReference>
<evidence type="ECO:0000313" key="1">
    <source>
        <dbReference type="EMBL" id="WOL04341.1"/>
    </source>
</evidence>
<dbReference type="Pfam" id="PF02405">
    <property type="entry name" value="MlaE"/>
    <property type="match status" value="1"/>
</dbReference>
<dbReference type="AlphaFoldDB" id="A0AAQ3Q9J5"/>
<proteinExistence type="predicted"/>
<dbReference type="Proteomes" id="UP001327560">
    <property type="component" value="Chromosome 4"/>
</dbReference>
<dbReference type="PANTHER" id="PTHR30188">
    <property type="entry name" value="ABC TRANSPORTER PERMEASE PROTEIN-RELATED"/>
    <property type="match status" value="1"/>
</dbReference>
<dbReference type="GO" id="GO:0005548">
    <property type="term" value="F:phospholipid transporter activity"/>
    <property type="evidence" value="ECO:0007669"/>
    <property type="project" value="TreeGrafter"/>
</dbReference>
<keyword evidence="2" id="KW-1185">Reference proteome</keyword>
<organism evidence="1 2">
    <name type="scientific">Canna indica</name>
    <name type="common">Indian-shot</name>
    <dbReference type="NCBI Taxonomy" id="4628"/>
    <lineage>
        <taxon>Eukaryota</taxon>
        <taxon>Viridiplantae</taxon>
        <taxon>Streptophyta</taxon>
        <taxon>Embryophyta</taxon>
        <taxon>Tracheophyta</taxon>
        <taxon>Spermatophyta</taxon>
        <taxon>Magnoliopsida</taxon>
        <taxon>Liliopsida</taxon>
        <taxon>Zingiberales</taxon>
        <taxon>Cannaceae</taxon>
        <taxon>Canna</taxon>
    </lineage>
</organism>
<dbReference type="PANTHER" id="PTHR30188:SF4">
    <property type="entry name" value="PROTEIN TRIGALACTOSYLDIACYLGLYCEROL 1, CHLOROPLASTIC"/>
    <property type="match status" value="1"/>
</dbReference>
<name>A0AAQ3Q9J5_9LILI</name>